<dbReference type="PANTHER" id="PTHR43063:SF1">
    <property type="entry name" value="4FE-4S CLUSTER CONTAINING PARA FAMILY ATPASE PROTEIN"/>
    <property type="match status" value="1"/>
</dbReference>
<dbReference type="SUPFAM" id="SSF52540">
    <property type="entry name" value="P-loop containing nucleoside triphosphate hydrolases"/>
    <property type="match status" value="1"/>
</dbReference>
<feature type="domain" description="4Fe-4S ferredoxin-type" evidence="1">
    <location>
        <begin position="90"/>
        <end position="118"/>
    </location>
</feature>
<dbReference type="Gene3D" id="3.30.70.20">
    <property type="match status" value="1"/>
</dbReference>
<dbReference type="InterPro" id="IPR017900">
    <property type="entry name" value="4Fe4S_Fe_S_CS"/>
</dbReference>
<dbReference type="Pfam" id="PF00037">
    <property type="entry name" value="Fer4"/>
    <property type="match status" value="2"/>
</dbReference>
<dbReference type="PANTHER" id="PTHR43063">
    <property type="entry name" value="4FE-4S CLUSTER CONTAINING PARA FAMILY ATPASE PROTEIN"/>
    <property type="match status" value="1"/>
</dbReference>
<evidence type="ECO:0000313" key="3">
    <source>
        <dbReference type="Proteomes" id="UP000272051"/>
    </source>
</evidence>
<evidence type="ECO:0000313" key="2">
    <source>
        <dbReference type="EMBL" id="RLE52083.1"/>
    </source>
</evidence>
<gene>
    <name evidence="2" type="ORF">DRJ33_04565</name>
</gene>
<accession>A0A497EXI6</accession>
<dbReference type="Pfam" id="PF01656">
    <property type="entry name" value="CbiA"/>
    <property type="match status" value="1"/>
</dbReference>
<feature type="domain" description="4Fe-4S ferredoxin-type" evidence="1">
    <location>
        <begin position="60"/>
        <end position="89"/>
    </location>
</feature>
<dbReference type="InterPro" id="IPR017896">
    <property type="entry name" value="4Fe4S_Fe-S-bd"/>
</dbReference>
<comment type="caution">
    <text evidence="2">The sequence shown here is derived from an EMBL/GenBank/DDBJ whole genome shotgun (WGS) entry which is preliminary data.</text>
</comment>
<name>A0A497EXI6_9CREN</name>
<dbReference type="PROSITE" id="PS00198">
    <property type="entry name" value="4FE4S_FER_1"/>
    <property type="match status" value="1"/>
</dbReference>
<dbReference type="InterPro" id="IPR027417">
    <property type="entry name" value="P-loop_NTPase"/>
</dbReference>
<dbReference type="GO" id="GO:0016491">
    <property type="term" value="F:oxidoreductase activity"/>
    <property type="evidence" value="ECO:0007669"/>
    <property type="project" value="UniProtKB-ARBA"/>
</dbReference>
<protein>
    <submittedName>
        <fullName evidence="2">(4Fe-4S)-binding protein</fullName>
    </submittedName>
</protein>
<dbReference type="Proteomes" id="UP000272051">
    <property type="component" value="Unassembled WGS sequence"/>
</dbReference>
<dbReference type="SUPFAM" id="SSF54862">
    <property type="entry name" value="4Fe-4S ferredoxins"/>
    <property type="match status" value="1"/>
</dbReference>
<sequence length="285" mass="30965">MIIAVAGGKGGCGKTTVAVNMALSLASKKSVQIADCDVEEPNVHLLIKHKLLWEKPVSLFSPQFNMDKCTLCGNCVKFCQYHAIVKVPNKILFFQELCHGCEGCAFVCPHEAVERGEKIIGVVRGGVSENGILKLVYGLLSIGEPRAPPLIEAVRKSCNSDTDVTIIDAPPGTSCPVIASIKGVDHVVLVTEPTPMGLHDLKLIVNVVRKMGLSFSVVVNKAGLGDDKVYSFCKNENIPIVLEVPYERRISELYSRGIPLVEVMSTWREKFVECFELISEAVKGG</sequence>
<dbReference type="InterPro" id="IPR002586">
    <property type="entry name" value="CobQ/CobB/MinD/ParA_Nub-bd_dom"/>
</dbReference>
<dbReference type="PROSITE" id="PS51379">
    <property type="entry name" value="4FE4S_FER_2"/>
    <property type="match status" value="2"/>
</dbReference>
<proteinExistence type="predicted"/>
<dbReference type="AlphaFoldDB" id="A0A497EXI6"/>
<evidence type="ECO:0000259" key="1">
    <source>
        <dbReference type="PROSITE" id="PS51379"/>
    </source>
</evidence>
<dbReference type="EMBL" id="QMQX01000069">
    <property type="protein sequence ID" value="RLE52083.1"/>
    <property type="molecule type" value="Genomic_DNA"/>
</dbReference>
<organism evidence="2 3">
    <name type="scientific">Thermoproteota archaeon</name>
    <dbReference type="NCBI Taxonomy" id="2056631"/>
    <lineage>
        <taxon>Archaea</taxon>
        <taxon>Thermoproteota</taxon>
    </lineage>
</organism>
<reference evidence="2 3" key="1">
    <citation type="submission" date="2018-06" db="EMBL/GenBank/DDBJ databases">
        <title>Extensive metabolic versatility and redundancy in microbially diverse, dynamic hydrothermal sediments.</title>
        <authorList>
            <person name="Dombrowski N."/>
            <person name="Teske A."/>
            <person name="Baker B.J."/>
        </authorList>
    </citation>
    <scope>NUCLEOTIDE SEQUENCE [LARGE SCALE GENOMIC DNA]</scope>
    <source>
        <strain evidence="2">B34_G17</strain>
    </source>
</reference>
<dbReference type="Gene3D" id="3.40.50.300">
    <property type="entry name" value="P-loop containing nucleotide triphosphate hydrolases"/>
    <property type="match status" value="2"/>
</dbReference>